<dbReference type="EMBL" id="CAJNOE010000294">
    <property type="protein sequence ID" value="CAF1126423.1"/>
    <property type="molecule type" value="Genomic_DNA"/>
</dbReference>
<evidence type="ECO:0000313" key="2">
    <source>
        <dbReference type="EMBL" id="CAF1126423.1"/>
    </source>
</evidence>
<organism evidence="2 3">
    <name type="scientific">Adineta steineri</name>
    <dbReference type="NCBI Taxonomy" id="433720"/>
    <lineage>
        <taxon>Eukaryota</taxon>
        <taxon>Metazoa</taxon>
        <taxon>Spiralia</taxon>
        <taxon>Gnathifera</taxon>
        <taxon>Rotifera</taxon>
        <taxon>Eurotatoria</taxon>
        <taxon>Bdelloidea</taxon>
        <taxon>Adinetida</taxon>
        <taxon>Adinetidae</taxon>
        <taxon>Adineta</taxon>
    </lineage>
</organism>
<gene>
    <name evidence="2" type="ORF">IZO911_LOCUS24438</name>
</gene>
<reference evidence="2" key="1">
    <citation type="submission" date="2021-02" db="EMBL/GenBank/DDBJ databases">
        <authorList>
            <person name="Nowell W R."/>
        </authorList>
    </citation>
    <scope>NUCLEOTIDE SEQUENCE</scope>
</reference>
<sequence>MLTNKWFIILLQLVILVFNNKINGQTLPTVSCQTVLNDSFVYLTASHPTTVRYLTIQATFILENRYVAYYIGSLTYASSIDSLNGTVTVSFSDRTWIPSCGSGSGLIFCPSQNFNYKNTDIQTISIKRSGSIQYILNSWGNGKSTDQLQCYGINQPLYTAPTLQSASMFMMTLQKQEYAIPK</sequence>
<evidence type="ECO:0000256" key="1">
    <source>
        <dbReference type="SAM" id="SignalP"/>
    </source>
</evidence>
<comment type="caution">
    <text evidence="2">The sequence shown here is derived from an EMBL/GenBank/DDBJ whole genome shotgun (WGS) entry which is preliminary data.</text>
</comment>
<feature type="chain" id="PRO_5032519492" evidence="1">
    <location>
        <begin position="25"/>
        <end position="182"/>
    </location>
</feature>
<dbReference type="AlphaFoldDB" id="A0A814QXI8"/>
<accession>A0A814QXI8</accession>
<proteinExistence type="predicted"/>
<protein>
    <submittedName>
        <fullName evidence="2">Uncharacterized protein</fullName>
    </submittedName>
</protein>
<feature type="signal peptide" evidence="1">
    <location>
        <begin position="1"/>
        <end position="24"/>
    </location>
</feature>
<keyword evidence="1" id="KW-0732">Signal</keyword>
<dbReference type="Proteomes" id="UP000663860">
    <property type="component" value="Unassembled WGS sequence"/>
</dbReference>
<evidence type="ECO:0000313" key="3">
    <source>
        <dbReference type="Proteomes" id="UP000663860"/>
    </source>
</evidence>
<name>A0A814QXI8_9BILA</name>